<dbReference type="OrthoDB" id="6381584at2759"/>
<dbReference type="PANTHER" id="PTHR22198">
    <property type="entry name" value="FERM DOMAIN-CONTAINING PROTEIN"/>
    <property type="match status" value="1"/>
</dbReference>
<keyword evidence="5" id="KW-1185">Reference proteome</keyword>
<reference evidence="2 5" key="1">
    <citation type="journal article" date="2018" name="Gigascience">
        <title>Genomes of trombidid mites reveal novel predicted allergens and laterally-transferred genes associated with secondary metabolism.</title>
        <authorList>
            <person name="Dong X."/>
            <person name="Chaisiri K."/>
            <person name="Xia D."/>
            <person name="Armstrong S.D."/>
            <person name="Fang Y."/>
            <person name="Donnelly M.J."/>
            <person name="Kadowaki T."/>
            <person name="McGarry J.W."/>
            <person name="Darby A.C."/>
            <person name="Makepeace B.L."/>
        </authorList>
    </citation>
    <scope>NUCLEOTIDE SEQUENCE [LARGE SCALE GENOMIC DNA]</scope>
    <source>
        <strain evidence="2">UoL-WK</strain>
    </source>
</reference>
<reference evidence="2" key="2">
    <citation type="submission" date="2018-11" db="EMBL/GenBank/DDBJ databases">
        <title>Trombidioid mite genomics.</title>
        <authorList>
            <person name="Dong X."/>
        </authorList>
    </citation>
    <scope>NUCLEOTIDE SEQUENCE</scope>
    <source>
        <strain evidence="2">UoL-WK</strain>
    </source>
</reference>
<sequence>MENGKDVDCEVAIDEKLLDDLRKMFTESEDELSCVSSLIESVNDLNDNSVVNESEMKKRFVLFSFPVPSKPFHLPYATQKSLIANTLLSHKWFSKGHILQTHETGVLYPITHFIELALDEEKDNVCLLDRWELGKGMLLYQSLYEELFRMDIPVIVTPNPNDKISTQAFIIVGIKTLDHTFNTMFEENWKELSGARSIYLSLSTDYGLSEIILYRRVKPQDCTSFVYVLLVKLNNVTITNHLFLLDYVHRMRLRMLGYISLYGHLVEKTVVVDFSQIS</sequence>
<feature type="domain" description="DUF7153" evidence="1">
    <location>
        <begin position="93"/>
        <end position="263"/>
    </location>
</feature>
<dbReference type="EMBL" id="NCKU01007887">
    <property type="protein sequence ID" value="RWS02310.1"/>
    <property type="molecule type" value="Genomic_DNA"/>
</dbReference>
<organism evidence="2 5">
    <name type="scientific">Dinothrombium tinctorium</name>
    <dbReference type="NCBI Taxonomy" id="1965070"/>
    <lineage>
        <taxon>Eukaryota</taxon>
        <taxon>Metazoa</taxon>
        <taxon>Ecdysozoa</taxon>
        <taxon>Arthropoda</taxon>
        <taxon>Chelicerata</taxon>
        <taxon>Arachnida</taxon>
        <taxon>Acari</taxon>
        <taxon>Acariformes</taxon>
        <taxon>Trombidiformes</taxon>
        <taxon>Prostigmata</taxon>
        <taxon>Anystina</taxon>
        <taxon>Parasitengona</taxon>
        <taxon>Trombidioidea</taxon>
        <taxon>Trombidiidae</taxon>
        <taxon>Dinothrombium</taxon>
    </lineage>
</organism>
<dbReference type="AlphaFoldDB" id="A0A3S3NUT9"/>
<dbReference type="EMBL" id="NCKU01000780">
    <property type="protein sequence ID" value="RWS14196.1"/>
    <property type="molecule type" value="Genomic_DNA"/>
</dbReference>
<evidence type="ECO:0000313" key="2">
    <source>
        <dbReference type="EMBL" id="RWS02310.1"/>
    </source>
</evidence>
<dbReference type="Pfam" id="PF23672">
    <property type="entry name" value="DUF7153"/>
    <property type="match status" value="1"/>
</dbReference>
<accession>A0A3S3NUT9</accession>
<evidence type="ECO:0000313" key="4">
    <source>
        <dbReference type="EMBL" id="RWS14196.1"/>
    </source>
</evidence>
<evidence type="ECO:0000313" key="3">
    <source>
        <dbReference type="EMBL" id="RWS14157.1"/>
    </source>
</evidence>
<comment type="caution">
    <text evidence="2">The sequence shown here is derived from an EMBL/GenBank/DDBJ whole genome shotgun (WGS) entry which is preliminary data.</text>
</comment>
<proteinExistence type="predicted"/>
<dbReference type="Proteomes" id="UP000285301">
    <property type="component" value="Unassembled WGS sequence"/>
</dbReference>
<protein>
    <recommendedName>
        <fullName evidence="1">DUF7153 domain-containing protein</fullName>
    </recommendedName>
</protein>
<gene>
    <name evidence="4" type="ORF">B4U79_00809</name>
    <name evidence="2" type="ORF">B4U79_05380</name>
    <name evidence="3" type="ORF">B4U79_12817</name>
</gene>
<name>A0A3S3NUT9_9ACAR</name>
<dbReference type="EMBL" id="NCKU01000788">
    <property type="protein sequence ID" value="RWS14157.1"/>
    <property type="molecule type" value="Genomic_DNA"/>
</dbReference>
<evidence type="ECO:0000259" key="1">
    <source>
        <dbReference type="Pfam" id="PF23672"/>
    </source>
</evidence>
<dbReference type="InterPro" id="IPR055577">
    <property type="entry name" value="DUF7153"/>
</dbReference>
<evidence type="ECO:0000313" key="5">
    <source>
        <dbReference type="Proteomes" id="UP000285301"/>
    </source>
</evidence>
<dbReference type="PANTHER" id="PTHR22198:SF1">
    <property type="entry name" value="FERM DOMAIN-CONTAINING PROTEIN"/>
    <property type="match status" value="1"/>
</dbReference>